<evidence type="ECO:0000313" key="1">
    <source>
        <dbReference type="EMBL" id="MBS9335690.1"/>
    </source>
</evidence>
<dbReference type="RefSeq" id="WP_213792268.1">
    <property type="nucleotide sequence ID" value="NZ_JAAMFJ010000001.1"/>
</dbReference>
<gene>
    <name evidence="1" type="ORF">G6R28_00370</name>
</gene>
<organism evidence="1 2">
    <name type="scientific">Fructobacillus papyrifericola</name>
    <dbReference type="NCBI Taxonomy" id="2713172"/>
    <lineage>
        <taxon>Bacteria</taxon>
        <taxon>Bacillati</taxon>
        <taxon>Bacillota</taxon>
        <taxon>Bacilli</taxon>
        <taxon>Lactobacillales</taxon>
        <taxon>Lactobacillaceae</taxon>
        <taxon>Fructobacillus</taxon>
    </lineage>
</organism>
<keyword evidence="2" id="KW-1185">Reference proteome</keyword>
<proteinExistence type="predicted"/>
<protein>
    <submittedName>
        <fullName evidence="1">Uncharacterized protein</fullName>
    </submittedName>
</protein>
<sequence>MNLHDEIKKNYENGLYNRDYSYHSSFSNEAKNETSDFVLGQKRFEEDKQRGRVHHWFSRPILKFMNRLTKGRLTEILDFIDGYQSKK</sequence>
<evidence type="ECO:0000313" key="2">
    <source>
        <dbReference type="Proteomes" id="UP000735205"/>
    </source>
</evidence>
<name>A0ABS5QT68_9LACO</name>
<reference evidence="1 2" key="1">
    <citation type="submission" date="2020-02" db="EMBL/GenBank/DDBJ databases">
        <title>Fructobacillus sp. isolated from paper mulberry of Taiwan.</title>
        <authorList>
            <person name="Lin S.-T."/>
        </authorList>
    </citation>
    <scope>NUCLEOTIDE SEQUENCE [LARGE SCALE GENOMIC DNA]</scope>
    <source>
        <strain evidence="1 2">M1-21</strain>
    </source>
</reference>
<accession>A0ABS5QT68</accession>
<comment type="caution">
    <text evidence="1">The sequence shown here is derived from an EMBL/GenBank/DDBJ whole genome shotgun (WGS) entry which is preliminary data.</text>
</comment>
<dbReference type="Proteomes" id="UP000735205">
    <property type="component" value="Unassembled WGS sequence"/>
</dbReference>
<dbReference type="EMBL" id="JAAMFJ010000001">
    <property type="protein sequence ID" value="MBS9335690.1"/>
    <property type="molecule type" value="Genomic_DNA"/>
</dbReference>